<evidence type="ECO:0000256" key="8">
    <source>
        <dbReference type="SAM" id="Phobius"/>
    </source>
</evidence>
<keyword evidence="6 8" id="KW-0472">Membrane</keyword>
<feature type="transmembrane region" description="Helical" evidence="8">
    <location>
        <begin position="163"/>
        <end position="182"/>
    </location>
</feature>
<feature type="transmembrane region" description="Helical" evidence="8">
    <location>
        <begin position="275"/>
        <end position="297"/>
    </location>
</feature>
<evidence type="ECO:0000256" key="5">
    <source>
        <dbReference type="ARBA" id="ARBA00022989"/>
    </source>
</evidence>
<protein>
    <recommendedName>
        <fullName evidence="9">Peptidase M50 domain-containing protein</fullName>
    </recommendedName>
</protein>
<dbReference type="EMBL" id="QUSM01000003">
    <property type="protein sequence ID" value="RGD74114.1"/>
    <property type="molecule type" value="Genomic_DNA"/>
</dbReference>
<gene>
    <name evidence="10" type="ORF">DW687_04930</name>
</gene>
<accession>A0A3E3DXX0</accession>
<feature type="compositionally biased region" description="Low complexity" evidence="7">
    <location>
        <begin position="144"/>
        <end position="153"/>
    </location>
</feature>
<feature type="compositionally biased region" description="Basic and acidic residues" evidence="7">
    <location>
        <begin position="120"/>
        <end position="138"/>
    </location>
</feature>
<evidence type="ECO:0000259" key="9">
    <source>
        <dbReference type="Pfam" id="PF02163"/>
    </source>
</evidence>
<evidence type="ECO:0000313" key="10">
    <source>
        <dbReference type="EMBL" id="RGD74114.1"/>
    </source>
</evidence>
<feature type="compositionally biased region" description="Acidic residues" evidence="7">
    <location>
        <begin position="75"/>
        <end position="84"/>
    </location>
</feature>
<dbReference type="GO" id="GO:0006508">
    <property type="term" value="P:proteolysis"/>
    <property type="evidence" value="ECO:0007669"/>
    <property type="project" value="InterPro"/>
</dbReference>
<name>A0A3E3DXX0_9FIRM</name>
<feature type="compositionally biased region" description="Acidic residues" evidence="7">
    <location>
        <begin position="104"/>
        <end position="119"/>
    </location>
</feature>
<evidence type="ECO:0000256" key="3">
    <source>
        <dbReference type="ARBA" id="ARBA00007931"/>
    </source>
</evidence>
<keyword evidence="4 8" id="KW-0812">Transmembrane</keyword>
<feature type="transmembrane region" description="Helical" evidence="8">
    <location>
        <begin position="303"/>
        <end position="322"/>
    </location>
</feature>
<dbReference type="Pfam" id="PF02163">
    <property type="entry name" value="Peptidase_M50"/>
    <property type="match status" value="1"/>
</dbReference>
<comment type="cofactor">
    <cofactor evidence="1">
        <name>Zn(2+)</name>
        <dbReference type="ChEBI" id="CHEBI:29105"/>
    </cofactor>
</comment>
<evidence type="ECO:0000256" key="2">
    <source>
        <dbReference type="ARBA" id="ARBA00004141"/>
    </source>
</evidence>
<keyword evidence="5 8" id="KW-1133">Transmembrane helix</keyword>
<evidence type="ECO:0000313" key="11">
    <source>
        <dbReference type="Proteomes" id="UP000261212"/>
    </source>
</evidence>
<feature type="compositionally biased region" description="Basic and acidic residues" evidence="7">
    <location>
        <begin position="90"/>
        <end position="101"/>
    </location>
</feature>
<feature type="transmembrane region" description="Helical" evidence="8">
    <location>
        <begin position="194"/>
        <end position="211"/>
    </location>
</feature>
<comment type="similarity">
    <text evidence="3">Belongs to the peptidase M50B family.</text>
</comment>
<proteinExistence type="inferred from homology"/>
<sequence>MIINSYYVNIVASILRNGDYMKDNDKKGLKSFDDFLMPYLPDDEKILNKESDIAKDALLFGGKDFNEGLNKEMNENIDEGEPDDISGSYEENKGHSLKDNNDYSAEEEDSVSDYDEDEENYYKSDVEEIDRVDNHDKQNGLNTSKQNNNQNKSMDVGGGKYDMLPNMVMLLILSVIVALVFLKGWDVFHGFESLLFFIVWASILSYVSIIIHEGGHFIFGKLSGYEFASFRIGNMMFVKNNGKMTYKRYHIPGTGGQCLMIPPDVKDDKYDFPNFLYSLGGVIMNFIFGGICLILYIMLPYVIFLSEGLIMGVGLSLYFGLLNGIPRKIGGIANDGANALYLDEDINSKKAFYSQLKINGLLTKGVRLKDMDESLFDVDERADYLNPLVSAMVTLKCNYLVDKKEFDKAKELILYSLDNLTDMLSVHKSELRCELLFLELMGECDKYEIDSLMNDDLKRYIETTKNYYVSRRRQLYAYELLYNKDEYKAKEQIDAFKRISSSYPYETELEGEIELLHAAHDKAVERGIVKEDK</sequence>
<organism evidence="10 11">
    <name type="scientific">Anaerofustis stercorihominis</name>
    <dbReference type="NCBI Taxonomy" id="214853"/>
    <lineage>
        <taxon>Bacteria</taxon>
        <taxon>Bacillati</taxon>
        <taxon>Bacillota</taxon>
        <taxon>Clostridia</taxon>
        <taxon>Eubacteriales</taxon>
        <taxon>Eubacteriaceae</taxon>
        <taxon>Anaerofustis</taxon>
    </lineage>
</organism>
<dbReference type="CDD" id="cd05709">
    <property type="entry name" value="S2P-M50"/>
    <property type="match status" value="1"/>
</dbReference>
<evidence type="ECO:0000256" key="7">
    <source>
        <dbReference type="SAM" id="MobiDB-lite"/>
    </source>
</evidence>
<feature type="region of interest" description="Disordered" evidence="7">
    <location>
        <begin position="74"/>
        <end position="154"/>
    </location>
</feature>
<dbReference type="Proteomes" id="UP000261212">
    <property type="component" value="Unassembled WGS sequence"/>
</dbReference>
<dbReference type="GO" id="GO:0016020">
    <property type="term" value="C:membrane"/>
    <property type="evidence" value="ECO:0007669"/>
    <property type="project" value="UniProtKB-SubCell"/>
</dbReference>
<dbReference type="InterPro" id="IPR008915">
    <property type="entry name" value="Peptidase_M50"/>
</dbReference>
<dbReference type="AlphaFoldDB" id="A0A3E3DXX0"/>
<evidence type="ECO:0000256" key="6">
    <source>
        <dbReference type="ARBA" id="ARBA00023136"/>
    </source>
</evidence>
<comment type="caution">
    <text evidence="10">The sequence shown here is derived from an EMBL/GenBank/DDBJ whole genome shotgun (WGS) entry which is preliminary data.</text>
</comment>
<evidence type="ECO:0000256" key="4">
    <source>
        <dbReference type="ARBA" id="ARBA00022692"/>
    </source>
</evidence>
<feature type="domain" description="Peptidase M50" evidence="9">
    <location>
        <begin position="203"/>
        <end position="393"/>
    </location>
</feature>
<dbReference type="RefSeq" id="WP_117531968.1">
    <property type="nucleotide sequence ID" value="NZ_QUSM01000003.1"/>
</dbReference>
<evidence type="ECO:0000256" key="1">
    <source>
        <dbReference type="ARBA" id="ARBA00001947"/>
    </source>
</evidence>
<comment type="subcellular location">
    <subcellularLocation>
        <location evidence="2">Membrane</location>
        <topology evidence="2">Multi-pass membrane protein</topology>
    </subcellularLocation>
</comment>
<reference evidence="10 11" key="1">
    <citation type="submission" date="2018-08" db="EMBL/GenBank/DDBJ databases">
        <title>A genome reference for cultivated species of the human gut microbiota.</title>
        <authorList>
            <person name="Zou Y."/>
            <person name="Xue W."/>
            <person name="Luo G."/>
        </authorList>
    </citation>
    <scope>NUCLEOTIDE SEQUENCE [LARGE SCALE GENOMIC DNA]</scope>
    <source>
        <strain evidence="10 11">AM25-6</strain>
    </source>
</reference>